<organism evidence="1 2">
    <name type="scientific">Pelobates cultripes</name>
    <name type="common">Western spadefoot toad</name>
    <dbReference type="NCBI Taxonomy" id="61616"/>
    <lineage>
        <taxon>Eukaryota</taxon>
        <taxon>Metazoa</taxon>
        <taxon>Chordata</taxon>
        <taxon>Craniata</taxon>
        <taxon>Vertebrata</taxon>
        <taxon>Euteleostomi</taxon>
        <taxon>Amphibia</taxon>
        <taxon>Batrachia</taxon>
        <taxon>Anura</taxon>
        <taxon>Pelobatoidea</taxon>
        <taxon>Pelobatidae</taxon>
        <taxon>Pelobates</taxon>
    </lineage>
</organism>
<keyword evidence="2" id="KW-1185">Reference proteome</keyword>
<dbReference type="AlphaFoldDB" id="A0AAD1VNM2"/>
<dbReference type="InterPro" id="IPR042566">
    <property type="entry name" value="L1_C"/>
</dbReference>
<gene>
    <name evidence="1" type="ORF">PECUL_23A023622</name>
</gene>
<reference evidence="1" key="1">
    <citation type="submission" date="2022-03" db="EMBL/GenBank/DDBJ databases">
        <authorList>
            <person name="Alioto T."/>
            <person name="Alioto T."/>
            <person name="Gomez Garrido J."/>
        </authorList>
    </citation>
    <scope>NUCLEOTIDE SEQUENCE</scope>
</reference>
<accession>A0AAD1VNM2</accession>
<protein>
    <submittedName>
        <fullName evidence="1">Uncharacterized protein</fullName>
    </submittedName>
</protein>
<evidence type="ECO:0000313" key="2">
    <source>
        <dbReference type="Proteomes" id="UP001295444"/>
    </source>
</evidence>
<name>A0AAD1VNM2_PELCU</name>
<evidence type="ECO:0000313" key="1">
    <source>
        <dbReference type="EMBL" id="CAH2223320.1"/>
    </source>
</evidence>
<proteinExistence type="predicted"/>
<dbReference type="EMBL" id="OW240912">
    <property type="protein sequence ID" value="CAH2223320.1"/>
    <property type="molecule type" value="Genomic_DNA"/>
</dbReference>
<sequence>MLLLDRSHRIPKPRFLTIGTARQRPNLPNQYQGTAIYADISAATLKSMKSYSGITEQLRFHKKPYRWGFLVKLLVMHEGKTTAITSPEAGLQALKASTNDHKPHSTPRQTHTLQRNTSRLQDVASKAIKTLGLNSQLGGSSQIPTLNPQMATMHQRNPGHSQNCHP</sequence>
<dbReference type="Gene3D" id="3.30.250.20">
    <property type="entry name" value="L1 transposable element, C-terminal domain"/>
    <property type="match status" value="1"/>
</dbReference>
<dbReference type="Proteomes" id="UP001295444">
    <property type="component" value="Chromosome 01"/>
</dbReference>